<evidence type="ECO:0000256" key="7">
    <source>
        <dbReference type="ARBA" id="ARBA00023136"/>
    </source>
</evidence>
<accession>A0A8X6MA50</accession>
<keyword evidence="7 10" id="KW-0472">Membrane</keyword>
<keyword evidence="8" id="KW-0407">Ion channel</keyword>
<dbReference type="AlphaFoldDB" id="A0A8X6MA50"/>
<organism evidence="11 12">
    <name type="scientific">Trichonephila inaurata madagascariensis</name>
    <dbReference type="NCBI Taxonomy" id="2747483"/>
    <lineage>
        <taxon>Eukaryota</taxon>
        <taxon>Metazoa</taxon>
        <taxon>Ecdysozoa</taxon>
        <taxon>Arthropoda</taxon>
        <taxon>Chelicerata</taxon>
        <taxon>Arachnida</taxon>
        <taxon>Araneae</taxon>
        <taxon>Araneomorphae</taxon>
        <taxon>Entelegynae</taxon>
        <taxon>Araneoidea</taxon>
        <taxon>Nephilidae</taxon>
        <taxon>Trichonephila</taxon>
        <taxon>Trichonephila inaurata</taxon>
    </lineage>
</organism>
<keyword evidence="6" id="KW-0406">Ion transport</keyword>
<feature type="region of interest" description="Disordered" evidence="9">
    <location>
        <begin position="171"/>
        <end position="200"/>
    </location>
</feature>
<dbReference type="PANTHER" id="PTHR32261:SF1">
    <property type="entry name" value="CALCIUM HOMEOSTASIS MODULATOR PROTEIN"/>
    <property type="match status" value="1"/>
</dbReference>
<evidence type="ECO:0000256" key="6">
    <source>
        <dbReference type="ARBA" id="ARBA00023065"/>
    </source>
</evidence>
<feature type="compositionally biased region" description="Polar residues" evidence="9">
    <location>
        <begin position="180"/>
        <end position="200"/>
    </location>
</feature>
<evidence type="ECO:0000256" key="10">
    <source>
        <dbReference type="SAM" id="Phobius"/>
    </source>
</evidence>
<gene>
    <name evidence="11" type="primary">X975_01451</name>
    <name evidence="11" type="ORF">TNIN_463941</name>
</gene>
<dbReference type="GO" id="GO:1904669">
    <property type="term" value="P:ATP export"/>
    <property type="evidence" value="ECO:0007669"/>
    <property type="project" value="UniProtKB-ARBA"/>
</dbReference>
<comment type="caution">
    <text evidence="11">The sequence shown here is derived from an EMBL/GenBank/DDBJ whole genome shotgun (WGS) entry which is preliminary data.</text>
</comment>
<evidence type="ECO:0000256" key="4">
    <source>
        <dbReference type="ARBA" id="ARBA00022692"/>
    </source>
</evidence>
<dbReference type="Pfam" id="PF14798">
    <property type="entry name" value="Ca_hom_mod"/>
    <property type="match status" value="2"/>
</dbReference>
<reference evidence="11" key="1">
    <citation type="submission" date="2020-08" db="EMBL/GenBank/DDBJ databases">
        <title>Multicomponent nature underlies the extraordinary mechanical properties of spider dragline silk.</title>
        <authorList>
            <person name="Kono N."/>
            <person name="Nakamura H."/>
            <person name="Mori M."/>
            <person name="Yoshida Y."/>
            <person name="Ohtoshi R."/>
            <person name="Malay A.D."/>
            <person name="Moran D.A.P."/>
            <person name="Tomita M."/>
            <person name="Numata K."/>
            <person name="Arakawa K."/>
        </authorList>
    </citation>
    <scope>NUCLEOTIDE SEQUENCE</scope>
</reference>
<evidence type="ECO:0000256" key="8">
    <source>
        <dbReference type="ARBA" id="ARBA00023303"/>
    </source>
</evidence>
<feature type="transmembrane region" description="Helical" evidence="10">
    <location>
        <begin position="12"/>
        <end position="34"/>
    </location>
</feature>
<keyword evidence="3" id="KW-0813">Transport</keyword>
<evidence type="ECO:0000313" key="12">
    <source>
        <dbReference type="Proteomes" id="UP000886998"/>
    </source>
</evidence>
<dbReference type="Proteomes" id="UP000886998">
    <property type="component" value="Unassembled WGS sequence"/>
</dbReference>
<dbReference type="EMBL" id="BMAV01024666">
    <property type="protein sequence ID" value="GFS35116.1"/>
    <property type="molecule type" value="Genomic_DNA"/>
</dbReference>
<dbReference type="PANTHER" id="PTHR32261">
    <property type="entry name" value="CALCIUM HOMEOSTASIS MODULATOR PROTEIN"/>
    <property type="match status" value="1"/>
</dbReference>
<evidence type="ECO:0000256" key="9">
    <source>
        <dbReference type="SAM" id="MobiDB-lite"/>
    </source>
</evidence>
<sequence>MYRKKTAHISRSVACNTFWGVFARALIVPSTWLFVSLLDGDYYACQYSDHPIDENSGNYLQYKADSQVFAWMFLVIVIAVGAFVTCCVRCADNKTFLEARYAGVHQLEETTLLEEKMRVVAKAEVKKHLDALFENNIPPKATWDEATKVDYGNNDKAYYTPLYRWAITPKSEAEKPGEQSVLNPSQTARTVEGNQNELPV</sequence>
<comment type="subcellular location">
    <subcellularLocation>
        <location evidence="1">Membrane</location>
        <topology evidence="1">Multi-pass membrane protein</topology>
    </subcellularLocation>
</comment>
<dbReference type="GO" id="GO:0005261">
    <property type="term" value="F:monoatomic cation channel activity"/>
    <property type="evidence" value="ECO:0007669"/>
    <property type="project" value="TreeGrafter"/>
</dbReference>
<dbReference type="GO" id="GO:0005886">
    <property type="term" value="C:plasma membrane"/>
    <property type="evidence" value="ECO:0007669"/>
    <property type="project" value="TreeGrafter"/>
</dbReference>
<feature type="transmembrane region" description="Helical" evidence="10">
    <location>
        <begin position="68"/>
        <end position="91"/>
    </location>
</feature>
<dbReference type="InterPro" id="IPR029569">
    <property type="entry name" value="CALHM"/>
</dbReference>
<proteinExistence type="inferred from homology"/>
<evidence type="ECO:0000256" key="1">
    <source>
        <dbReference type="ARBA" id="ARBA00004141"/>
    </source>
</evidence>
<evidence type="ECO:0000256" key="3">
    <source>
        <dbReference type="ARBA" id="ARBA00022448"/>
    </source>
</evidence>
<name>A0A8X6MA50_9ARAC</name>
<keyword evidence="12" id="KW-1185">Reference proteome</keyword>
<dbReference type="OrthoDB" id="5956364at2759"/>
<keyword evidence="5 10" id="KW-1133">Transmembrane helix</keyword>
<evidence type="ECO:0000313" key="11">
    <source>
        <dbReference type="EMBL" id="GFS35116.1"/>
    </source>
</evidence>
<keyword evidence="4 10" id="KW-0812">Transmembrane</keyword>
<evidence type="ECO:0000256" key="5">
    <source>
        <dbReference type="ARBA" id="ARBA00022989"/>
    </source>
</evidence>
<comment type="similarity">
    <text evidence="2">Belongs to the CALHM family.</text>
</comment>
<protein>
    <submittedName>
        <fullName evidence="11">Protein FAM26F</fullName>
    </submittedName>
</protein>
<evidence type="ECO:0000256" key="2">
    <source>
        <dbReference type="ARBA" id="ARBA00008497"/>
    </source>
</evidence>